<feature type="region of interest" description="Disordered" evidence="1">
    <location>
        <begin position="123"/>
        <end position="165"/>
    </location>
</feature>
<reference evidence="2 3" key="1">
    <citation type="submission" date="2019-03" db="EMBL/GenBank/DDBJ databases">
        <title>First draft genome of Liparis tanakae, snailfish: a comprehensive survey of snailfish specific genes.</title>
        <authorList>
            <person name="Kim W."/>
            <person name="Song I."/>
            <person name="Jeong J.-H."/>
            <person name="Kim D."/>
            <person name="Kim S."/>
            <person name="Ryu S."/>
            <person name="Song J.Y."/>
            <person name="Lee S.K."/>
        </authorList>
    </citation>
    <scope>NUCLEOTIDE SEQUENCE [LARGE SCALE GENOMIC DNA]</scope>
    <source>
        <tissue evidence="2">Muscle</tissue>
    </source>
</reference>
<dbReference type="Proteomes" id="UP000314294">
    <property type="component" value="Unassembled WGS sequence"/>
</dbReference>
<comment type="caution">
    <text evidence="2">The sequence shown here is derived from an EMBL/GenBank/DDBJ whole genome shotgun (WGS) entry which is preliminary data.</text>
</comment>
<sequence>MVCLKLSYRVFRDDLSAHCPGAVGSVWSGLGPASPAHWDSERGWSLSRCPPAPAESSSEEQTIILCSSSRLHFNMPNFPAKCSASSRVSARPSSSRLSLCMVSSDRASTFSSISSSMFCSSRRREASSDMSRPSRHTRGGGLAEHPPTPAGFPQPQDSESSLILGTPRLLGHI</sequence>
<dbReference type="AlphaFoldDB" id="A0A4Z2GKV3"/>
<evidence type="ECO:0000313" key="3">
    <source>
        <dbReference type="Proteomes" id="UP000314294"/>
    </source>
</evidence>
<gene>
    <name evidence="2" type="ORF">EYF80_036476</name>
</gene>
<proteinExistence type="predicted"/>
<accession>A0A4Z2GKV3</accession>
<evidence type="ECO:0000256" key="1">
    <source>
        <dbReference type="SAM" id="MobiDB-lite"/>
    </source>
</evidence>
<dbReference type="EMBL" id="SRLO01000519">
    <property type="protein sequence ID" value="TNN53322.1"/>
    <property type="molecule type" value="Genomic_DNA"/>
</dbReference>
<evidence type="ECO:0000313" key="2">
    <source>
        <dbReference type="EMBL" id="TNN53322.1"/>
    </source>
</evidence>
<keyword evidence="3" id="KW-1185">Reference proteome</keyword>
<protein>
    <submittedName>
        <fullName evidence="2">Uncharacterized protein</fullName>
    </submittedName>
</protein>
<name>A0A4Z2GKV3_9TELE</name>
<organism evidence="2 3">
    <name type="scientific">Liparis tanakae</name>
    <name type="common">Tanaka's snailfish</name>
    <dbReference type="NCBI Taxonomy" id="230148"/>
    <lineage>
        <taxon>Eukaryota</taxon>
        <taxon>Metazoa</taxon>
        <taxon>Chordata</taxon>
        <taxon>Craniata</taxon>
        <taxon>Vertebrata</taxon>
        <taxon>Euteleostomi</taxon>
        <taxon>Actinopterygii</taxon>
        <taxon>Neopterygii</taxon>
        <taxon>Teleostei</taxon>
        <taxon>Neoteleostei</taxon>
        <taxon>Acanthomorphata</taxon>
        <taxon>Eupercaria</taxon>
        <taxon>Perciformes</taxon>
        <taxon>Cottioidei</taxon>
        <taxon>Cottales</taxon>
        <taxon>Liparidae</taxon>
        <taxon>Liparis</taxon>
    </lineage>
</organism>